<protein>
    <submittedName>
        <fullName evidence="1">Glutaminyl-peptide cyclotransferase</fullName>
        <ecNumber evidence="1">2.3.2.5</ecNumber>
    </submittedName>
</protein>
<reference evidence="1 2" key="1">
    <citation type="submission" date="2020-08" db="EMBL/GenBank/DDBJ databases">
        <title>Sequencing the genomes of 1000 actinobacteria strains.</title>
        <authorList>
            <person name="Klenk H.-P."/>
        </authorList>
    </citation>
    <scope>NUCLEOTIDE SEQUENCE [LARGE SCALE GENOMIC DNA]</scope>
    <source>
        <strain evidence="1 2">DSM 44230</strain>
    </source>
</reference>
<dbReference type="RefSeq" id="WP_312987433.1">
    <property type="nucleotide sequence ID" value="NZ_BAAAUI010000050.1"/>
</dbReference>
<dbReference type="PANTHER" id="PTHR31270">
    <property type="entry name" value="GLUTAMINYL-PEPTIDE CYCLOTRANSFERASE"/>
    <property type="match status" value="1"/>
</dbReference>
<evidence type="ECO:0000313" key="2">
    <source>
        <dbReference type="Proteomes" id="UP000533598"/>
    </source>
</evidence>
<sequence>MTAKPATPTTSPPARDPEQLEPEIIREYPHDRDAFTQGLEFVNGNLVESTGLVGKSRVRVVELSTGKVIRQVELAPPLYGMGITAVPGFGIWQLTWKDGVAILRDPGHLGEIRRVRYPGQGWGICHDGDRLVTSDGTDRLILRDPRTFESTGELVARMPGGGRVDNLNELECLNGSIWANVWQSKQILRIDLRDGVVTAVADLRRLATIERPVSADDVLNGIAAIPGTNEFLLSGKHFGTTFRIRWRARPS</sequence>
<dbReference type="AlphaFoldDB" id="A0A7W7CCY9"/>
<keyword evidence="2" id="KW-1185">Reference proteome</keyword>
<dbReference type="SUPFAM" id="SSF50969">
    <property type="entry name" value="YVTN repeat-like/Quinoprotein amine dehydrogenase"/>
    <property type="match status" value="1"/>
</dbReference>
<dbReference type="EMBL" id="JACHMH010000001">
    <property type="protein sequence ID" value="MBB4677239.1"/>
    <property type="molecule type" value="Genomic_DNA"/>
</dbReference>
<dbReference type="Pfam" id="PF05096">
    <property type="entry name" value="Glu_cyclase_2"/>
    <property type="match status" value="1"/>
</dbReference>
<proteinExistence type="predicted"/>
<dbReference type="InterPro" id="IPR007788">
    <property type="entry name" value="QCT"/>
</dbReference>
<gene>
    <name evidence="1" type="ORF">HNR67_003357</name>
</gene>
<evidence type="ECO:0000313" key="1">
    <source>
        <dbReference type="EMBL" id="MBB4677239.1"/>
    </source>
</evidence>
<comment type="caution">
    <text evidence="1">The sequence shown here is derived from an EMBL/GenBank/DDBJ whole genome shotgun (WGS) entry which is preliminary data.</text>
</comment>
<keyword evidence="1" id="KW-0012">Acyltransferase</keyword>
<name>A0A7W7CCY9_9PSEU</name>
<dbReference type="GO" id="GO:0016603">
    <property type="term" value="F:glutaminyl-peptide cyclotransferase activity"/>
    <property type="evidence" value="ECO:0007669"/>
    <property type="project" value="UniProtKB-EC"/>
</dbReference>
<organism evidence="1 2">
    <name type="scientific">Crossiella cryophila</name>
    <dbReference type="NCBI Taxonomy" id="43355"/>
    <lineage>
        <taxon>Bacteria</taxon>
        <taxon>Bacillati</taxon>
        <taxon>Actinomycetota</taxon>
        <taxon>Actinomycetes</taxon>
        <taxon>Pseudonocardiales</taxon>
        <taxon>Pseudonocardiaceae</taxon>
        <taxon>Crossiella</taxon>
    </lineage>
</organism>
<dbReference type="PANTHER" id="PTHR31270:SF1">
    <property type="entry name" value="GLUTAMINYL-PEPTIDE CYCLOTRANSFERASE"/>
    <property type="match status" value="1"/>
</dbReference>
<keyword evidence="1" id="KW-0808">Transferase</keyword>
<dbReference type="EC" id="2.3.2.5" evidence="1"/>
<dbReference type="InterPro" id="IPR011044">
    <property type="entry name" value="Quino_amine_DH_bsu"/>
</dbReference>
<dbReference type="Proteomes" id="UP000533598">
    <property type="component" value="Unassembled WGS sequence"/>
</dbReference>
<accession>A0A7W7CCY9</accession>